<organism evidence="1 2">
    <name type="scientific">Mycolicibacterium insubricum</name>
    <dbReference type="NCBI Taxonomy" id="444597"/>
    <lineage>
        <taxon>Bacteria</taxon>
        <taxon>Bacillati</taxon>
        <taxon>Actinomycetota</taxon>
        <taxon>Actinomycetes</taxon>
        <taxon>Mycobacteriales</taxon>
        <taxon>Mycobacteriaceae</taxon>
        <taxon>Mycolicibacterium</taxon>
    </lineage>
</organism>
<dbReference type="Gene3D" id="3.40.30.10">
    <property type="entry name" value="Glutaredoxin"/>
    <property type="match status" value="1"/>
</dbReference>
<dbReference type="SUPFAM" id="SSF52833">
    <property type="entry name" value="Thioredoxin-like"/>
    <property type="match status" value="1"/>
</dbReference>
<gene>
    <name evidence="1" type="ORF">BST26_19355</name>
</gene>
<proteinExistence type="predicted"/>
<keyword evidence="2" id="KW-1185">Reference proteome</keyword>
<dbReference type="RefSeq" id="WP_083033302.1">
    <property type="nucleotide sequence ID" value="NZ_AP022618.1"/>
</dbReference>
<evidence type="ECO:0000313" key="1">
    <source>
        <dbReference type="EMBL" id="ORA65018.1"/>
    </source>
</evidence>
<dbReference type="Proteomes" id="UP000192801">
    <property type="component" value="Unassembled WGS sequence"/>
</dbReference>
<accession>A0A1X0CY62</accession>
<comment type="caution">
    <text evidence="1">The sequence shown here is derived from an EMBL/GenBank/DDBJ whole genome shotgun (WGS) entry which is preliminary data.</text>
</comment>
<dbReference type="EMBL" id="MVHS01000069">
    <property type="protein sequence ID" value="ORA65018.1"/>
    <property type="molecule type" value="Genomic_DNA"/>
</dbReference>
<protein>
    <submittedName>
        <fullName evidence="1">Uncharacterized protein</fullName>
    </submittedName>
</protein>
<name>A0A1X0CY62_9MYCO</name>
<dbReference type="InterPro" id="IPR012336">
    <property type="entry name" value="Thioredoxin-like_fold"/>
</dbReference>
<dbReference type="PROSITE" id="PS51257">
    <property type="entry name" value="PROKAR_LIPOPROTEIN"/>
    <property type="match status" value="1"/>
</dbReference>
<dbReference type="InterPro" id="IPR036249">
    <property type="entry name" value="Thioredoxin-like_sf"/>
</dbReference>
<dbReference type="OrthoDB" id="117402at2"/>
<dbReference type="AlphaFoldDB" id="A0A1X0CY62"/>
<sequence>MRMPRPRWPLLALCAVLFLLTGCSHAVAGTPKAAPPPGVAVSADGFGIRVGLADAAVQLEIFVEPQCPACAAFEADYGPDFRSKLAMGALAITYRPVTFLDLDKADGYSATVANTLFLAGTGADVTAVGFQLYLEGLMDNQDVAGDDYRNSDFADIAREAGLPDAVVARIGSGAGGVDVATMSKQNREALIAATGATPTVINQATGKVIDIDDDDWFDRLFTHAVT</sequence>
<dbReference type="Pfam" id="PF13462">
    <property type="entry name" value="Thioredoxin_4"/>
    <property type="match status" value="1"/>
</dbReference>
<dbReference type="STRING" id="444597.BST26_19355"/>
<evidence type="ECO:0000313" key="2">
    <source>
        <dbReference type="Proteomes" id="UP000192801"/>
    </source>
</evidence>
<reference evidence="1 2" key="1">
    <citation type="submission" date="2016-12" db="EMBL/GenBank/DDBJ databases">
        <title>The new phylogeny of genus Mycobacterium.</title>
        <authorList>
            <person name="Tortoli E."/>
            <person name="Trovato A."/>
            <person name="Cirillo D.M."/>
        </authorList>
    </citation>
    <scope>NUCLEOTIDE SEQUENCE [LARGE SCALE GENOMIC DNA]</scope>
    <source>
        <strain evidence="1 2">DSM 45130</strain>
    </source>
</reference>